<gene>
    <name evidence="2" type="ORF">J2X19_001532</name>
</gene>
<protein>
    <submittedName>
        <fullName evidence="2">DNA polymerase-3 subunit epsilon</fullName>
        <ecNumber evidence="2">2.7.7.7</ecNumber>
    </submittedName>
</protein>
<dbReference type="NCBIfam" id="NF006615">
    <property type="entry name" value="PRK09182.1"/>
    <property type="match status" value="1"/>
</dbReference>
<proteinExistence type="predicted"/>
<comment type="caution">
    <text evidence="2">The sequence shown here is derived from an EMBL/GenBank/DDBJ whole genome shotgun (WGS) entry which is preliminary data.</text>
</comment>
<organism evidence="2 3">
    <name type="scientific">Rhodoferax ferrireducens</name>
    <dbReference type="NCBI Taxonomy" id="192843"/>
    <lineage>
        <taxon>Bacteria</taxon>
        <taxon>Pseudomonadati</taxon>
        <taxon>Pseudomonadota</taxon>
        <taxon>Betaproteobacteria</taxon>
        <taxon>Burkholderiales</taxon>
        <taxon>Comamonadaceae</taxon>
        <taxon>Rhodoferax</taxon>
    </lineage>
</organism>
<name>A0ABU2C6A0_9BURK</name>
<dbReference type="SUPFAM" id="SSF53098">
    <property type="entry name" value="Ribonuclease H-like"/>
    <property type="match status" value="1"/>
</dbReference>
<dbReference type="InterPro" id="IPR013520">
    <property type="entry name" value="Ribonucl_H"/>
</dbReference>
<keyword evidence="3" id="KW-1185">Reference proteome</keyword>
<keyword evidence="2" id="KW-0548">Nucleotidyltransferase</keyword>
<feature type="domain" description="Exonuclease" evidence="1">
    <location>
        <begin position="95"/>
        <end position="261"/>
    </location>
</feature>
<accession>A0ABU2C6A0</accession>
<dbReference type="RefSeq" id="WP_310372135.1">
    <property type="nucleotide sequence ID" value="NZ_JAVDXT010000001.1"/>
</dbReference>
<evidence type="ECO:0000313" key="3">
    <source>
        <dbReference type="Proteomes" id="UP001180487"/>
    </source>
</evidence>
<dbReference type="Proteomes" id="UP001180487">
    <property type="component" value="Unassembled WGS sequence"/>
</dbReference>
<dbReference type="EMBL" id="JAVDXT010000001">
    <property type="protein sequence ID" value="MDR7376874.1"/>
    <property type="molecule type" value="Genomic_DNA"/>
</dbReference>
<sequence length="358" mass="38995">MMQQLGLGFDDLPELPALPAKVPRKTAAKLSPLPAPPKPPVVERLPEPAPAPVVAPVPAFESLAQQLEAHPDYRVLRRLVPQLQFGAVPAQGVVRLLVLDTETTGLEHSRDKIIELALLRVDVDTATGLACGEVQVYDGLEDPGQPIPEIARKITGIDDSMVQGQQLDLARIAELLEGVDLVVAHNAGFDRPFVEARLPAFAAKAWACSFADIDWKQQGRESAKLSALALELGWFYDAHRAEMDCHALLAVLQAPLPESGMTGLAALLEAARGTRYRLQAIGAPFDAKDLLKDRGYRWDAANKVWHTRLADEAALQAECDWLAAQVYRGRAARVQVEALDAQVRYSSRAGVLGWRQLG</sequence>
<dbReference type="PANTHER" id="PTHR30231">
    <property type="entry name" value="DNA POLYMERASE III SUBUNIT EPSILON"/>
    <property type="match status" value="1"/>
</dbReference>
<dbReference type="InterPro" id="IPR012337">
    <property type="entry name" value="RNaseH-like_sf"/>
</dbReference>
<dbReference type="SMART" id="SM00479">
    <property type="entry name" value="EXOIII"/>
    <property type="match status" value="1"/>
</dbReference>
<evidence type="ECO:0000313" key="2">
    <source>
        <dbReference type="EMBL" id="MDR7376874.1"/>
    </source>
</evidence>
<dbReference type="GO" id="GO:0003887">
    <property type="term" value="F:DNA-directed DNA polymerase activity"/>
    <property type="evidence" value="ECO:0007669"/>
    <property type="project" value="UniProtKB-EC"/>
</dbReference>
<dbReference type="InterPro" id="IPR036397">
    <property type="entry name" value="RNaseH_sf"/>
</dbReference>
<dbReference type="Gene3D" id="3.30.420.10">
    <property type="entry name" value="Ribonuclease H-like superfamily/Ribonuclease H"/>
    <property type="match status" value="1"/>
</dbReference>
<dbReference type="Pfam" id="PF00929">
    <property type="entry name" value="RNase_T"/>
    <property type="match status" value="1"/>
</dbReference>
<dbReference type="EC" id="2.7.7.7" evidence="2"/>
<keyword evidence="2" id="KW-0808">Transferase</keyword>
<reference evidence="2 3" key="1">
    <citation type="submission" date="2023-07" db="EMBL/GenBank/DDBJ databases">
        <title>Sorghum-associated microbial communities from plants grown in Nebraska, USA.</title>
        <authorList>
            <person name="Schachtman D."/>
        </authorList>
    </citation>
    <scope>NUCLEOTIDE SEQUENCE [LARGE SCALE GENOMIC DNA]</scope>
    <source>
        <strain evidence="2 3">BE313</strain>
    </source>
</reference>
<evidence type="ECO:0000259" key="1">
    <source>
        <dbReference type="SMART" id="SM00479"/>
    </source>
</evidence>
<dbReference type="CDD" id="cd06127">
    <property type="entry name" value="DEDDh"/>
    <property type="match status" value="1"/>
</dbReference>
<dbReference type="PANTHER" id="PTHR30231:SF37">
    <property type="entry name" value="EXODEOXYRIBONUCLEASE 10"/>
    <property type="match status" value="1"/>
</dbReference>